<reference evidence="2" key="1">
    <citation type="submission" date="2010-07" db="EMBL/GenBank/DDBJ databases">
        <authorList>
            <consortium name="CONSOLIDER consortium CSD2007-00005"/>
            <person name="Guazzaroni M.-E."/>
            <person name="Richter M."/>
            <person name="Garcia-Salamanca A."/>
            <person name="Yarza P."/>
            <person name="Ferrer M."/>
        </authorList>
    </citation>
    <scope>NUCLEOTIDE SEQUENCE</scope>
</reference>
<name>D9PGV7_9ZZZZ</name>
<proteinExistence type="predicted"/>
<accession>D9PGV7</accession>
<feature type="non-terminal residue" evidence="2">
    <location>
        <position position="69"/>
    </location>
</feature>
<keyword evidence="1" id="KW-0472">Membrane</keyword>
<comment type="caution">
    <text evidence="2">The sequence shown here is derived from an EMBL/GenBank/DDBJ whole genome shotgun (WGS) entry which is preliminary data.</text>
</comment>
<keyword evidence="1" id="KW-0812">Transmembrane</keyword>
<evidence type="ECO:0000256" key="1">
    <source>
        <dbReference type="SAM" id="Phobius"/>
    </source>
</evidence>
<sequence>MFPGVTITQFIAILRGGLVFDLSAVVYLNLLIILLHSIPFDIRYNEIYQKVMKYIFFIINGIAIAMNGM</sequence>
<dbReference type="EMBL" id="ADZX01000323">
    <property type="protein sequence ID" value="EFK97208.1"/>
    <property type="molecule type" value="Genomic_DNA"/>
</dbReference>
<gene>
    <name evidence="2" type="ORF">LDC_0754</name>
</gene>
<feature type="transmembrane region" description="Helical" evidence="1">
    <location>
        <begin position="12"/>
        <end position="35"/>
    </location>
</feature>
<organism evidence="2">
    <name type="scientific">sediment metagenome</name>
    <dbReference type="NCBI Taxonomy" id="749907"/>
    <lineage>
        <taxon>unclassified sequences</taxon>
        <taxon>metagenomes</taxon>
        <taxon>ecological metagenomes</taxon>
    </lineage>
</organism>
<reference evidence="2" key="2">
    <citation type="journal article" date="2011" name="Microb. Ecol.">
        <title>Taxonomic and Functional Metagenomic Profiling of the Microbial Community in the Anoxic Sediment of a Sub-saline Shallow Lake (Laguna de Carrizo, Central Spain).</title>
        <authorList>
            <person name="Ferrer M."/>
            <person name="Guazzaroni M.E."/>
            <person name="Richter M."/>
            <person name="Garcia-Salamanca A."/>
            <person name="Yarza P."/>
            <person name="Suarez-Suarez A."/>
            <person name="Solano J."/>
            <person name="Alcaide M."/>
            <person name="van Dillewijn P."/>
            <person name="Molina-Henares M.A."/>
            <person name="Lopez-Cortes N."/>
            <person name="Al-Ramahi Y."/>
            <person name="Guerrero C."/>
            <person name="Acosta A."/>
            <person name="de Eugenio L.I."/>
            <person name="Martinez V."/>
            <person name="Marques S."/>
            <person name="Rojo F."/>
            <person name="Santero E."/>
            <person name="Genilloud O."/>
            <person name="Perez-Perez J."/>
            <person name="Rossello-Mora R."/>
            <person name="Ramos J.L."/>
        </authorList>
    </citation>
    <scope>NUCLEOTIDE SEQUENCE</scope>
</reference>
<keyword evidence="1" id="KW-1133">Transmembrane helix</keyword>
<evidence type="ECO:0000313" key="2">
    <source>
        <dbReference type="EMBL" id="EFK97208.1"/>
    </source>
</evidence>
<dbReference type="AlphaFoldDB" id="D9PGV7"/>
<protein>
    <submittedName>
        <fullName evidence="2">Sulfatase</fullName>
    </submittedName>
</protein>